<dbReference type="SUPFAM" id="SSF56529">
    <property type="entry name" value="FAH"/>
    <property type="match status" value="1"/>
</dbReference>
<organism evidence="2 3">
    <name type="scientific">Flavimaribacter sediminis</name>
    <dbReference type="NCBI Taxonomy" id="2865987"/>
    <lineage>
        <taxon>Bacteria</taxon>
        <taxon>Pseudomonadati</taxon>
        <taxon>Pseudomonadota</taxon>
        <taxon>Alphaproteobacteria</taxon>
        <taxon>Hyphomicrobiales</taxon>
        <taxon>Rhizobiaceae</taxon>
        <taxon>Flavimaribacter</taxon>
    </lineage>
</organism>
<evidence type="ECO:0000313" key="2">
    <source>
        <dbReference type="EMBL" id="MBW8639389.1"/>
    </source>
</evidence>
<dbReference type="Gene3D" id="3.90.850.10">
    <property type="entry name" value="Fumarylacetoacetase-like, C-terminal domain"/>
    <property type="match status" value="1"/>
</dbReference>
<dbReference type="InterPro" id="IPR036663">
    <property type="entry name" value="Fumarylacetoacetase_C_sf"/>
</dbReference>
<evidence type="ECO:0000313" key="3">
    <source>
        <dbReference type="Proteomes" id="UP001196509"/>
    </source>
</evidence>
<feature type="chain" id="PRO_5042045593" description="Hydratase" evidence="1">
    <location>
        <begin position="27"/>
        <end position="285"/>
    </location>
</feature>
<proteinExistence type="predicted"/>
<keyword evidence="3" id="KW-1185">Reference proteome</keyword>
<sequence length="285" mass="29871">MVRNTNRMWFSAAAIAAALWTPQAYAACATDEAVKALAAKILAKEPAPAPDVATVNDGICTQEKLVAILSESWGAPLGYKAGLTSKPAQEAFNIDEPVRGTLMKDMMLENGATVPADFGALPRFEADLIVSVADDEINKAATAEDVMKHLAAVYPFIELPDLVVDNPKALNGAVITAINVGARLGVLGDPIDVEQTQEFFASLADMTVSVENQDGEELSRAPGAAVLGHPLNAVLWLRKSGAIFEKGDLISVGSIGPLLVPKAGLTATVTYEGLTGNPEVSVTFD</sequence>
<reference evidence="2" key="1">
    <citation type="submission" date="2021-08" db="EMBL/GenBank/DDBJ databases">
        <title>Hoeflea bacterium WL0058 sp. nov., isolated from the sediment.</title>
        <authorList>
            <person name="Wang L."/>
            <person name="Zhang D."/>
        </authorList>
    </citation>
    <scope>NUCLEOTIDE SEQUENCE</scope>
    <source>
        <strain evidence="2">WL0058</strain>
    </source>
</reference>
<dbReference type="InterPro" id="IPR050772">
    <property type="entry name" value="Hydratase-Decarb/MhpD_sf"/>
</dbReference>
<comment type="caution">
    <text evidence="2">The sequence shown here is derived from an EMBL/GenBank/DDBJ whole genome shotgun (WGS) entry which is preliminary data.</text>
</comment>
<dbReference type="AlphaFoldDB" id="A0AAE2ZNS2"/>
<evidence type="ECO:0000256" key="1">
    <source>
        <dbReference type="SAM" id="SignalP"/>
    </source>
</evidence>
<dbReference type="RefSeq" id="WP_220230122.1">
    <property type="nucleotide sequence ID" value="NZ_JAICBX010000004.1"/>
</dbReference>
<protein>
    <recommendedName>
        <fullName evidence="4">Hydratase</fullName>
    </recommendedName>
</protein>
<dbReference type="Proteomes" id="UP001196509">
    <property type="component" value="Unassembled WGS sequence"/>
</dbReference>
<name>A0AAE2ZNS2_9HYPH</name>
<feature type="signal peptide" evidence="1">
    <location>
        <begin position="1"/>
        <end position="26"/>
    </location>
</feature>
<dbReference type="GO" id="GO:0008684">
    <property type="term" value="F:2-oxopent-4-enoate hydratase activity"/>
    <property type="evidence" value="ECO:0007669"/>
    <property type="project" value="TreeGrafter"/>
</dbReference>
<keyword evidence="1" id="KW-0732">Signal</keyword>
<dbReference type="PANTHER" id="PTHR30143">
    <property type="entry name" value="ACID HYDRATASE"/>
    <property type="match status" value="1"/>
</dbReference>
<gene>
    <name evidence="2" type="ORF">K1W69_19500</name>
</gene>
<evidence type="ECO:0008006" key="4">
    <source>
        <dbReference type="Google" id="ProtNLM"/>
    </source>
</evidence>
<dbReference type="GO" id="GO:0005737">
    <property type="term" value="C:cytoplasm"/>
    <property type="evidence" value="ECO:0007669"/>
    <property type="project" value="TreeGrafter"/>
</dbReference>
<accession>A0AAE2ZNS2</accession>
<dbReference type="EMBL" id="JAICBX010000004">
    <property type="protein sequence ID" value="MBW8639389.1"/>
    <property type="molecule type" value="Genomic_DNA"/>
</dbReference>
<dbReference type="PANTHER" id="PTHR30143:SF0">
    <property type="entry name" value="2-KETO-4-PENTENOATE HYDRATASE"/>
    <property type="match status" value="1"/>
</dbReference>